<reference evidence="2" key="1">
    <citation type="submission" date="2016-12" db="EMBL/GenBank/DDBJ databases">
        <authorList>
            <person name="Lee J.-H."/>
            <person name="Kim Y.-T."/>
            <person name="Kim J.-H."/>
            <person name="Ryu S.-R."/>
        </authorList>
    </citation>
    <scope>NUCLEOTIDE SEQUENCE [LARGE SCALE GENOMIC DNA]</scope>
</reference>
<evidence type="ECO:0000313" key="2">
    <source>
        <dbReference type="Proteomes" id="UP000224269"/>
    </source>
</evidence>
<accession>A0A288TXV6</accession>
<gene>
    <name evidence="1" type="ORF">EFP01_099</name>
</gene>
<dbReference type="EMBL" id="KY549443">
    <property type="protein sequence ID" value="APZ82026.1"/>
    <property type="molecule type" value="Genomic_DNA"/>
</dbReference>
<evidence type="ECO:0008006" key="3">
    <source>
        <dbReference type="Google" id="ProtNLM"/>
    </source>
</evidence>
<dbReference type="Proteomes" id="UP000224269">
    <property type="component" value="Segment"/>
</dbReference>
<protein>
    <recommendedName>
        <fullName evidence="3">VSR endonuclease</fullName>
    </recommendedName>
</protein>
<sequence length="309" mass="36231">MAKKITNEDIDKRIYDLVGAEYKRVSDYVRGNQKVTFYHAECGETFETTTNHFIYDNRRCHCKINTTDPKDFAERFKQVAGIEYTQITPYIRSFKKIKILHHTCGTTFEMTPKDFLRGRRCPNCYGTKRKSTEQFSQEVTELSNGEYKLVSQYKNNHTKVEVTHIACGFTYAVTPKDFLRGNRCPRCKQSKGEQLVTKILDNHKIPYELQKGYEDLKNNGSYLRFDFYIPDCNLLIEYDGVQHFKPVAYFGGDKKLASQQRRDKQKTEYAEENHINLLRVNYLMTEKSIEQHIVNKVNQCKAEALSDRV</sequence>
<keyword evidence="2" id="KW-1185">Reference proteome</keyword>
<name>A0A288TXV6_9CAUD</name>
<organism evidence="1 2">
    <name type="scientific">Enterococcus phage EFP01</name>
    <dbReference type="NCBI Taxonomy" id="1926594"/>
    <lineage>
        <taxon>Viruses</taxon>
        <taxon>Duplodnaviria</taxon>
        <taxon>Heunggongvirae</taxon>
        <taxon>Uroviricota</taxon>
        <taxon>Caudoviricetes</taxon>
        <taxon>Herelleviridae</taxon>
        <taxon>Brockvirinae</taxon>
        <taxon>Schiekvirus</taxon>
        <taxon>Schiekvirus EFP01</taxon>
    </lineage>
</organism>
<proteinExistence type="predicted"/>
<evidence type="ECO:0000313" key="1">
    <source>
        <dbReference type="EMBL" id="APZ82026.1"/>
    </source>
</evidence>
<dbReference type="Gene3D" id="3.40.960.10">
    <property type="entry name" value="VSR Endonuclease"/>
    <property type="match status" value="1"/>
</dbReference>